<name>A0A242JXK7_9ENTE</name>
<dbReference type="InterPro" id="IPR036095">
    <property type="entry name" value="PTS_EIIB-like_sf"/>
</dbReference>
<dbReference type="Pfam" id="PF02302">
    <property type="entry name" value="PTS_IIB"/>
    <property type="match status" value="1"/>
</dbReference>
<dbReference type="EMBL" id="NGMO01000003">
    <property type="protein sequence ID" value="OTP10057.1"/>
    <property type="molecule type" value="Genomic_DNA"/>
</dbReference>
<dbReference type="CDD" id="cd05563">
    <property type="entry name" value="PTS_IIB_ascorbate"/>
    <property type="match status" value="1"/>
</dbReference>
<dbReference type="PROSITE" id="PS51099">
    <property type="entry name" value="PTS_EIIB_TYPE_2"/>
    <property type="match status" value="1"/>
</dbReference>
<sequence length="108" mass="11987">MKILVSCANGSGTSLMMMQSVKKAMNELAIPITKIHHCSIAEGKSSASQYDIVFTPINFIAMFTQAKERGIPVIGIKNVMSPKEIGEKFKETTLYITMKEREKSNDKT</sequence>
<dbReference type="Gene3D" id="3.40.50.2300">
    <property type="match status" value="1"/>
</dbReference>
<dbReference type="GO" id="GO:0009401">
    <property type="term" value="P:phosphoenolpyruvate-dependent sugar phosphotransferase system"/>
    <property type="evidence" value="ECO:0007669"/>
    <property type="project" value="InterPro"/>
</dbReference>
<reference evidence="3 4" key="1">
    <citation type="submission" date="2017-05" db="EMBL/GenBank/DDBJ databases">
        <title>The Genome Sequence of Enterococcus sp. 10A9_DIV0425.</title>
        <authorList>
            <consortium name="The Broad Institute Genomics Platform"/>
            <consortium name="The Broad Institute Genomic Center for Infectious Diseases"/>
            <person name="Earl A."/>
            <person name="Manson A."/>
            <person name="Schwartman J."/>
            <person name="Gilmore M."/>
            <person name="Abouelleil A."/>
            <person name="Cao P."/>
            <person name="Chapman S."/>
            <person name="Cusick C."/>
            <person name="Shea T."/>
            <person name="Young S."/>
            <person name="Neafsey D."/>
            <person name="Nusbaum C."/>
            <person name="Birren B."/>
        </authorList>
    </citation>
    <scope>NUCLEOTIDE SEQUENCE [LARGE SCALE GENOMIC DNA]</scope>
    <source>
        <strain evidence="3 4">10A9_DIV0425</strain>
    </source>
</reference>
<dbReference type="GO" id="GO:0008982">
    <property type="term" value="F:protein-N(PI)-phosphohistidine-sugar phosphotransferase activity"/>
    <property type="evidence" value="ECO:0007669"/>
    <property type="project" value="InterPro"/>
</dbReference>
<protein>
    <submittedName>
        <fullName evidence="3">PTS system ascorbate-specific transporter subunit IIB</fullName>
    </submittedName>
</protein>
<dbReference type="SUPFAM" id="SSF52794">
    <property type="entry name" value="PTS system IIB component-like"/>
    <property type="match status" value="1"/>
</dbReference>
<proteinExistence type="predicted"/>
<feature type="domain" description="PTS EIIB type-2" evidence="2">
    <location>
        <begin position="1"/>
        <end position="97"/>
    </location>
</feature>
<evidence type="ECO:0000256" key="1">
    <source>
        <dbReference type="ARBA" id="ARBA00022679"/>
    </source>
</evidence>
<comment type="caution">
    <text evidence="3">The sequence shown here is derived from an EMBL/GenBank/DDBJ whole genome shotgun (WGS) entry which is preliminary data.</text>
</comment>
<evidence type="ECO:0000313" key="4">
    <source>
        <dbReference type="Proteomes" id="UP000194933"/>
    </source>
</evidence>
<gene>
    <name evidence="3" type="ORF">A5844_001754</name>
</gene>
<dbReference type="RefSeq" id="WP_086284842.1">
    <property type="nucleotide sequence ID" value="NZ_NGMO01000003.1"/>
</dbReference>
<keyword evidence="4" id="KW-1185">Reference proteome</keyword>
<evidence type="ECO:0000259" key="2">
    <source>
        <dbReference type="PROSITE" id="PS51099"/>
    </source>
</evidence>
<accession>A0A242JXK7</accession>
<evidence type="ECO:0000313" key="3">
    <source>
        <dbReference type="EMBL" id="OTP10057.1"/>
    </source>
</evidence>
<dbReference type="Proteomes" id="UP000194933">
    <property type="component" value="Unassembled WGS sequence"/>
</dbReference>
<dbReference type="InterPro" id="IPR003501">
    <property type="entry name" value="PTS_EIIB_2/3"/>
</dbReference>
<dbReference type="InterPro" id="IPR013011">
    <property type="entry name" value="PTS_EIIB_2"/>
</dbReference>
<dbReference type="AlphaFoldDB" id="A0A242JXK7"/>
<dbReference type="STRING" id="1987383.A5844_001754"/>
<organism evidence="3 4">
    <name type="scientific">Candidatus Enterococcus wittei</name>
    <dbReference type="NCBI Taxonomy" id="1987383"/>
    <lineage>
        <taxon>Bacteria</taxon>
        <taxon>Bacillati</taxon>
        <taxon>Bacillota</taxon>
        <taxon>Bacilli</taxon>
        <taxon>Lactobacillales</taxon>
        <taxon>Enterococcaceae</taxon>
        <taxon>Enterococcus</taxon>
    </lineage>
</organism>
<keyword evidence="1" id="KW-0808">Transferase</keyword>